<dbReference type="Proteomes" id="UP000076587">
    <property type="component" value="Unassembled WGS sequence"/>
</dbReference>
<feature type="chain" id="PRO_5007887783" evidence="1">
    <location>
        <begin position="24"/>
        <end position="113"/>
    </location>
</feature>
<dbReference type="EMBL" id="AUXT01000006">
    <property type="protein sequence ID" value="KZN58538.1"/>
    <property type="molecule type" value="Genomic_DNA"/>
</dbReference>
<accession>A0A167HUB2</accession>
<name>A0A167HUB2_9GAMM</name>
<sequence length="113" mass="12117">MKSLTKKLAFAAVAVASSFSASAATSCVAEIHSVTNSPRGVVVKAYNPTTWRSYDALTISYQDPNLGSMVDKLMTANNFQLKVRIYILEEFDGDDARSCSDGVADYIGSVHSA</sequence>
<protein>
    <submittedName>
        <fullName evidence="2">Uncharacterized protein</fullName>
    </submittedName>
</protein>
<evidence type="ECO:0000313" key="3">
    <source>
        <dbReference type="Proteomes" id="UP000076587"/>
    </source>
</evidence>
<evidence type="ECO:0000313" key="2">
    <source>
        <dbReference type="EMBL" id="KZN58538.1"/>
    </source>
</evidence>
<comment type="caution">
    <text evidence="2">The sequence shown here is derived from an EMBL/GenBank/DDBJ whole genome shotgun (WGS) entry which is preliminary data.</text>
</comment>
<keyword evidence="1" id="KW-0732">Signal</keyword>
<reference evidence="2 3" key="1">
    <citation type="submission" date="2013-07" db="EMBL/GenBank/DDBJ databases">
        <title>Comparative Genomic and Metabolomic Analysis of Twelve Strains of Pseudoalteromonas luteoviolacea.</title>
        <authorList>
            <person name="Vynne N.G."/>
            <person name="Mansson M."/>
            <person name="Gram L."/>
        </authorList>
    </citation>
    <scope>NUCLEOTIDE SEQUENCE [LARGE SCALE GENOMIC DNA]</scope>
    <source>
        <strain evidence="2 3">NCIMB 1942</strain>
    </source>
</reference>
<feature type="signal peptide" evidence="1">
    <location>
        <begin position="1"/>
        <end position="23"/>
    </location>
</feature>
<dbReference type="PATRIC" id="fig|1365253.3.peg.161"/>
<organism evidence="2 3">
    <name type="scientific">Pseudoalteromonas luteoviolacea NCIMB 1942</name>
    <dbReference type="NCBI Taxonomy" id="1365253"/>
    <lineage>
        <taxon>Bacteria</taxon>
        <taxon>Pseudomonadati</taxon>
        <taxon>Pseudomonadota</taxon>
        <taxon>Gammaproteobacteria</taxon>
        <taxon>Alteromonadales</taxon>
        <taxon>Pseudoalteromonadaceae</taxon>
        <taxon>Pseudoalteromonas</taxon>
    </lineage>
</organism>
<evidence type="ECO:0000256" key="1">
    <source>
        <dbReference type="SAM" id="SignalP"/>
    </source>
</evidence>
<dbReference type="OrthoDB" id="6314035at2"/>
<dbReference type="PROSITE" id="PS51257">
    <property type="entry name" value="PROKAR_LIPOPROTEIN"/>
    <property type="match status" value="1"/>
</dbReference>
<dbReference type="RefSeq" id="WP_063375280.1">
    <property type="nucleotide sequence ID" value="NZ_AUXT01000006.1"/>
</dbReference>
<gene>
    <name evidence="2" type="ORF">N482_21655</name>
</gene>
<proteinExistence type="predicted"/>
<dbReference type="AlphaFoldDB" id="A0A167HUB2"/>